<dbReference type="GO" id="GO:0051539">
    <property type="term" value="F:4 iron, 4 sulfur cluster binding"/>
    <property type="evidence" value="ECO:0007669"/>
    <property type="project" value="UniProtKB-KW"/>
</dbReference>
<dbReference type="GO" id="GO:0009055">
    <property type="term" value="F:electron transfer activity"/>
    <property type="evidence" value="ECO:0007669"/>
    <property type="project" value="InterPro"/>
</dbReference>
<dbReference type="InterPro" id="IPR013983">
    <property type="entry name" value="Ald_Fedxn_OxRdtase_N"/>
</dbReference>
<feature type="domain" description="Aldehyde ferredoxin oxidoreductase N-terminal" evidence="7">
    <location>
        <begin position="1"/>
        <end position="189"/>
    </location>
</feature>
<dbReference type="SUPFAM" id="SSF48310">
    <property type="entry name" value="Aldehyde ferredoxin oxidoreductase, C-terminal domains"/>
    <property type="match status" value="1"/>
</dbReference>
<sequence length="275" mass="29770">SVDALDELFCRKYLGGAGFVSYFLLKELRQGIDPLGPENKLIFALGPVTGVPLPGSGRHCVGAKSPLTGGYAKSESGGFWGAELKHTGYDAIIVEGKAEKPVYIWIHDGEASIRDAGHLWGKNTKETQDTIRAELKDDLIRVAGIGPAGENLVRIACIMNDLKDAAGRGGTGAVMGSKNLKAIAVRGHKRPRVADPGRLKEFRQWVLAHRELWASFADYGTGAAMEQYVATGNIPVRNFLDGEFPEISKISANAIRDTIRTKMEGCYACPVRCKK</sequence>
<dbReference type="PANTHER" id="PTHR30038:SF0">
    <property type="entry name" value="TUNGSTEN-CONTAINING ALDEHYDE FERREDOXIN OXIDOREDUCTASE"/>
    <property type="match status" value="1"/>
</dbReference>
<evidence type="ECO:0000259" key="7">
    <source>
        <dbReference type="SMART" id="SM00790"/>
    </source>
</evidence>
<gene>
    <name evidence="8" type="ORF">S03H2_39971</name>
</gene>
<dbReference type="SMART" id="SM00790">
    <property type="entry name" value="AFOR_N"/>
    <property type="match status" value="1"/>
</dbReference>
<accession>X1H703</accession>
<keyword evidence="4" id="KW-0479">Metal-binding</keyword>
<dbReference type="GO" id="GO:0046872">
    <property type="term" value="F:metal ion binding"/>
    <property type="evidence" value="ECO:0007669"/>
    <property type="project" value="UniProtKB-KW"/>
</dbReference>
<feature type="non-terminal residue" evidence="8">
    <location>
        <position position="1"/>
    </location>
</feature>
<dbReference type="InterPro" id="IPR036021">
    <property type="entry name" value="Tungsten_al_ferr_oxy-like_C"/>
</dbReference>
<evidence type="ECO:0000313" key="8">
    <source>
        <dbReference type="EMBL" id="GAH52860.1"/>
    </source>
</evidence>
<dbReference type="Pfam" id="PF02730">
    <property type="entry name" value="AFOR_N"/>
    <property type="match status" value="1"/>
</dbReference>
<dbReference type="InterPro" id="IPR036503">
    <property type="entry name" value="Ald_Fedxn_OxRdtase_N_sf"/>
</dbReference>
<evidence type="ECO:0000256" key="4">
    <source>
        <dbReference type="ARBA" id="ARBA00022723"/>
    </source>
</evidence>
<reference evidence="8" key="1">
    <citation type="journal article" date="2014" name="Front. Microbiol.">
        <title>High frequency of phylogenetically diverse reductive dehalogenase-homologous genes in deep subseafloor sedimentary metagenomes.</title>
        <authorList>
            <person name="Kawai M."/>
            <person name="Futagami T."/>
            <person name="Toyoda A."/>
            <person name="Takaki Y."/>
            <person name="Nishi S."/>
            <person name="Hori S."/>
            <person name="Arai W."/>
            <person name="Tsubouchi T."/>
            <person name="Morono Y."/>
            <person name="Uchiyama I."/>
            <person name="Ito T."/>
            <person name="Fujiyama A."/>
            <person name="Inagaki F."/>
            <person name="Takami H."/>
        </authorList>
    </citation>
    <scope>NUCLEOTIDE SEQUENCE</scope>
    <source>
        <strain evidence="8">Expedition CK06-06</strain>
    </source>
</reference>
<dbReference type="PANTHER" id="PTHR30038">
    <property type="entry name" value="ALDEHYDE FERREDOXIN OXIDOREDUCTASE"/>
    <property type="match status" value="1"/>
</dbReference>
<dbReference type="GO" id="GO:0016625">
    <property type="term" value="F:oxidoreductase activity, acting on the aldehyde or oxo group of donors, iron-sulfur protein as acceptor"/>
    <property type="evidence" value="ECO:0007669"/>
    <property type="project" value="InterPro"/>
</dbReference>
<comment type="cofactor">
    <cofactor evidence="1">
        <name>[4Fe-4S] cluster</name>
        <dbReference type="ChEBI" id="CHEBI:49883"/>
    </cofactor>
</comment>
<dbReference type="Gene3D" id="3.60.9.10">
    <property type="entry name" value="Aldehyde ferredoxin oxidoreductase, N-terminal domain"/>
    <property type="match status" value="1"/>
</dbReference>
<comment type="similarity">
    <text evidence="2">Belongs to the AOR/FOR family.</text>
</comment>
<dbReference type="AlphaFoldDB" id="X1H703"/>
<dbReference type="Pfam" id="PF01314">
    <property type="entry name" value="AFOR_C"/>
    <property type="match status" value="1"/>
</dbReference>
<dbReference type="EMBL" id="BARU01024746">
    <property type="protein sequence ID" value="GAH52860.1"/>
    <property type="molecule type" value="Genomic_DNA"/>
</dbReference>
<keyword evidence="5" id="KW-0408">Iron</keyword>
<evidence type="ECO:0000256" key="1">
    <source>
        <dbReference type="ARBA" id="ARBA00001966"/>
    </source>
</evidence>
<feature type="non-terminal residue" evidence="8">
    <location>
        <position position="275"/>
    </location>
</feature>
<evidence type="ECO:0000256" key="3">
    <source>
        <dbReference type="ARBA" id="ARBA00022485"/>
    </source>
</evidence>
<dbReference type="Gene3D" id="1.10.569.10">
    <property type="entry name" value="Aldehyde Ferredoxin Oxidoreductase Protein, subunit A, domain 2"/>
    <property type="match status" value="1"/>
</dbReference>
<protein>
    <recommendedName>
        <fullName evidence="7">Aldehyde ferredoxin oxidoreductase N-terminal domain-containing protein</fullName>
    </recommendedName>
</protein>
<comment type="caution">
    <text evidence="8">The sequence shown here is derived from an EMBL/GenBank/DDBJ whole genome shotgun (WGS) entry which is preliminary data.</text>
</comment>
<dbReference type="SUPFAM" id="SSF56228">
    <property type="entry name" value="Aldehyde ferredoxin oxidoreductase, N-terminal domain"/>
    <property type="match status" value="1"/>
</dbReference>
<keyword evidence="6" id="KW-0411">Iron-sulfur</keyword>
<evidence type="ECO:0000256" key="2">
    <source>
        <dbReference type="ARBA" id="ARBA00011032"/>
    </source>
</evidence>
<organism evidence="8">
    <name type="scientific">marine sediment metagenome</name>
    <dbReference type="NCBI Taxonomy" id="412755"/>
    <lineage>
        <taxon>unclassified sequences</taxon>
        <taxon>metagenomes</taxon>
        <taxon>ecological metagenomes</taxon>
    </lineage>
</organism>
<name>X1H703_9ZZZZ</name>
<keyword evidence="3" id="KW-0004">4Fe-4S</keyword>
<dbReference type="InterPro" id="IPR051919">
    <property type="entry name" value="W-dependent_AOR"/>
</dbReference>
<dbReference type="InterPro" id="IPR001203">
    <property type="entry name" value="OxRdtase_Ald_Fedxn_C"/>
</dbReference>
<evidence type="ECO:0000256" key="6">
    <source>
        <dbReference type="ARBA" id="ARBA00023014"/>
    </source>
</evidence>
<dbReference type="InterPro" id="IPR013984">
    <property type="entry name" value="Ald_Fedxn_OxRdtase_dom2"/>
</dbReference>
<evidence type="ECO:0000256" key="5">
    <source>
        <dbReference type="ARBA" id="ARBA00023004"/>
    </source>
</evidence>
<proteinExistence type="inferred from homology"/>